<organism evidence="2">
    <name type="scientific">Schizaphis graminum</name>
    <name type="common">Green bug aphid</name>
    <dbReference type="NCBI Taxonomy" id="13262"/>
    <lineage>
        <taxon>Eukaryota</taxon>
        <taxon>Metazoa</taxon>
        <taxon>Ecdysozoa</taxon>
        <taxon>Arthropoda</taxon>
        <taxon>Hexapoda</taxon>
        <taxon>Insecta</taxon>
        <taxon>Pterygota</taxon>
        <taxon>Neoptera</taxon>
        <taxon>Paraneoptera</taxon>
        <taxon>Hemiptera</taxon>
        <taxon>Sternorrhyncha</taxon>
        <taxon>Aphidomorpha</taxon>
        <taxon>Aphidoidea</taxon>
        <taxon>Aphididae</taxon>
        <taxon>Aphidini</taxon>
        <taxon>Schizaphis</taxon>
    </lineage>
</organism>
<name>A0A2S2NR00_SCHGA</name>
<gene>
    <name evidence="2" type="ORF">g.3934</name>
</gene>
<proteinExistence type="predicted"/>
<dbReference type="EMBL" id="GGMR01006919">
    <property type="protein sequence ID" value="MBY19538.1"/>
    <property type="molecule type" value="Transcribed_RNA"/>
</dbReference>
<evidence type="ECO:0000313" key="2">
    <source>
        <dbReference type="EMBL" id="MBY19538.1"/>
    </source>
</evidence>
<sequence length="268" mass="29768">MKRKRSTVSPSSTSAHIKNMDDQARTRRPANYVEQFSKDGSTRTVEFADGTSITGATNVRRSSTVVPPYKYVHAAYRTVTEDRDRAFHVDGVCTMSRGVAGGPPGLRLTDRSVRIDATADAVYVYGLDGNSDRLIATFGWNGSEFLFEKRVNASRVVTVPRKHRTGGDLVQGTTGTATVTGEEAASASECFVVKRNMAGFRTLDSRRYEQFVDSVRERRHTAVRQDRHCLCGGPRRRGKAAGDRSTGCDWRTLRMAKTIFGQNHCHQR</sequence>
<reference evidence="2" key="1">
    <citation type="submission" date="2018-04" db="EMBL/GenBank/DDBJ databases">
        <title>Transcriptome of Schizaphis graminum biotype I.</title>
        <authorList>
            <person name="Scully E.D."/>
            <person name="Geib S.M."/>
            <person name="Palmer N.A."/>
            <person name="Koch K."/>
            <person name="Bradshaw J."/>
            <person name="Heng-Moss T."/>
            <person name="Sarath G."/>
        </authorList>
    </citation>
    <scope>NUCLEOTIDE SEQUENCE</scope>
</reference>
<evidence type="ECO:0000256" key="1">
    <source>
        <dbReference type="SAM" id="MobiDB-lite"/>
    </source>
</evidence>
<accession>A0A2S2NR00</accession>
<feature type="region of interest" description="Disordered" evidence="1">
    <location>
        <begin position="1"/>
        <end position="28"/>
    </location>
</feature>
<feature type="compositionally biased region" description="Polar residues" evidence="1">
    <location>
        <begin position="7"/>
        <end position="16"/>
    </location>
</feature>
<protein>
    <submittedName>
        <fullName evidence="2">Uncharacterized protein</fullName>
    </submittedName>
</protein>
<dbReference type="AlphaFoldDB" id="A0A2S2NR00"/>